<keyword evidence="3" id="KW-1185">Reference proteome</keyword>
<dbReference type="EMBL" id="QXTE01000118">
    <property type="protein sequence ID" value="TFK05271.1"/>
    <property type="molecule type" value="Genomic_DNA"/>
</dbReference>
<evidence type="ECO:0000313" key="2">
    <source>
        <dbReference type="EMBL" id="TFK05271.1"/>
    </source>
</evidence>
<accession>A0A4D9E326</accession>
<evidence type="ECO:0000313" key="3">
    <source>
        <dbReference type="Proteomes" id="UP000297703"/>
    </source>
</evidence>
<reference evidence="2 3" key="1">
    <citation type="submission" date="2019-04" db="EMBL/GenBank/DDBJ databases">
        <title>Draft genome of the big-headed turtle Platysternon megacephalum.</title>
        <authorList>
            <person name="Gong S."/>
        </authorList>
    </citation>
    <scope>NUCLEOTIDE SEQUENCE [LARGE SCALE GENOMIC DNA]</scope>
    <source>
        <strain evidence="2">DO16091913</strain>
        <tissue evidence="2">Muscle</tissue>
    </source>
</reference>
<gene>
    <name evidence="2" type="ORF">DR999_PMT12146</name>
</gene>
<keyword evidence="1" id="KW-0472">Membrane</keyword>
<organism evidence="2 3">
    <name type="scientific">Platysternon megacephalum</name>
    <name type="common">big-headed turtle</name>
    <dbReference type="NCBI Taxonomy" id="55544"/>
    <lineage>
        <taxon>Eukaryota</taxon>
        <taxon>Metazoa</taxon>
        <taxon>Chordata</taxon>
        <taxon>Craniata</taxon>
        <taxon>Vertebrata</taxon>
        <taxon>Euteleostomi</taxon>
        <taxon>Archelosauria</taxon>
        <taxon>Testudinata</taxon>
        <taxon>Testudines</taxon>
        <taxon>Cryptodira</taxon>
        <taxon>Durocryptodira</taxon>
        <taxon>Testudinoidea</taxon>
        <taxon>Platysternidae</taxon>
        <taxon>Platysternon</taxon>
    </lineage>
</organism>
<name>A0A4D9E326_9SAUR</name>
<dbReference type="Proteomes" id="UP000297703">
    <property type="component" value="Unassembled WGS sequence"/>
</dbReference>
<feature type="transmembrane region" description="Helical" evidence="1">
    <location>
        <begin position="12"/>
        <end position="30"/>
    </location>
</feature>
<evidence type="ECO:0000256" key="1">
    <source>
        <dbReference type="SAM" id="Phobius"/>
    </source>
</evidence>
<dbReference type="AlphaFoldDB" id="A0A4D9E326"/>
<reference evidence="2 3" key="2">
    <citation type="submission" date="2019-04" db="EMBL/GenBank/DDBJ databases">
        <title>The genome sequence of big-headed turtle.</title>
        <authorList>
            <person name="Gong S."/>
        </authorList>
    </citation>
    <scope>NUCLEOTIDE SEQUENCE [LARGE SCALE GENOMIC DNA]</scope>
    <source>
        <strain evidence="2">DO16091913</strain>
        <tissue evidence="2">Muscle</tissue>
    </source>
</reference>
<keyword evidence="1" id="KW-1133">Transmembrane helix</keyword>
<proteinExistence type="predicted"/>
<keyword evidence="1" id="KW-0812">Transmembrane</keyword>
<comment type="caution">
    <text evidence="2">The sequence shown here is derived from an EMBL/GenBank/DDBJ whole genome shotgun (WGS) entry which is preliminary data.</text>
</comment>
<sequence>MTIEYEREPSIFVAFFFIFFPFSGLDNLAFDSDSQDPDCKVKPTTVSLSSLFNLSIKAACILHPAIEKSKAVNIQQLSMLGIVSKEFFDHLVHLKGVGTRP</sequence>
<protein>
    <submittedName>
        <fullName evidence="2">Semaphorin-5A</fullName>
    </submittedName>
</protein>